<dbReference type="SMART" id="SM00233">
    <property type="entry name" value="PH"/>
    <property type="match status" value="1"/>
</dbReference>
<dbReference type="InterPro" id="IPR001849">
    <property type="entry name" value="PH_domain"/>
</dbReference>
<proteinExistence type="predicted"/>
<dbReference type="EMBL" id="JABFUD020000020">
    <property type="protein sequence ID" value="KAI5064040.1"/>
    <property type="molecule type" value="Genomic_DNA"/>
</dbReference>
<evidence type="ECO:0000313" key="3">
    <source>
        <dbReference type="Proteomes" id="UP000886520"/>
    </source>
</evidence>
<dbReference type="OrthoDB" id="185175at2759"/>
<evidence type="ECO:0000313" key="2">
    <source>
        <dbReference type="EMBL" id="KAI5064040.1"/>
    </source>
</evidence>
<keyword evidence="3" id="KW-1185">Reference proteome</keyword>
<organism evidence="2 3">
    <name type="scientific">Adiantum capillus-veneris</name>
    <name type="common">Maidenhair fern</name>
    <dbReference type="NCBI Taxonomy" id="13818"/>
    <lineage>
        <taxon>Eukaryota</taxon>
        <taxon>Viridiplantae</taxon>
        <taxon>Streptophyta</taxon>
        <taxon>Embryophyta</taxon>
        <taxon>Tracheophyta</taxon>
        <taxon>Polypodiopsida</taxon>
        <taxon>Polypodiidae</taxon>
        <taxon>Polypodiales</taxon>
        <taxon>Pteridineae</taxon>
        <taxon>Pteridaceae</taxon>
        <taxon>Vittarioideae</taxon>
        <taxon>Adiantum</taxon>
    </lineage>
</organism>
<accession>A0A9D4U9W9</accession>
<dbReference type="Pfam" id="PF00169">
    <property type="entry name" value="PH"/>
    <property type="match status" value="1"/>
</dbReference>
<feature type="non-terminal residue" evidence="2">
    <location>
        <position position="1"/>
    </location>
</feature>
<dbReference type="InterPro" id="IPR011993">
    <property type="entry name" value="PH-like_dom_sf"/>
</dbReference>
<dbReference type="AlphaFoldDB" id="A0A9D4U9W9"/>
<name>A0A9D4U9W9_ADICA</name>
<dbReference type="Gene3D" id="2.30.29.30">
    <property type="entry name" value="Pleckstrin-homology domain (PH domain)/Phosphotyrosine-binding domain (PTB)"/>
    <property type="match status" value="1"/>
</dbReference>
<reference evidence="2" key="1">
    <citation type="submission" date="2021-01" db="EMBL/GenBank/DDBJ databases">
        <title>Adiantum capillus-veneris genome.</title>
        <authorList>
            <person name="Fang Y."/>
            <person name="Liao Q."/>
        </authorList>
    </citation>
    <scope>NUCLEOTIDE SEQUENCE</scope>
    <source>
        <strain evidence="2">H3</strain>
        <tissue evidence="2">Leaf</tissue>
    </source>
</reference>
<dbReference type="SUPFAM" id="SSF50729">
    <property type="entry name" value="PH domain-like"/>
    <property type="match status" value="1"/>
</dbReference>
<protein>
    <recommendedName>
        <fullName evidence="1">PH domain-containing protein</fullName>
    </recommendedName>
</protein>
<comment type="caution">
    <text evidence="2">The sequence shown here is derived from an EMBL/GenBank/DDBJ whole genome shotgun (WGS) entry which is preliminary data.</text>
</comment>
<dbReference type="PROSITE" id="PS50003">
    <property type="entry name" value="PH_DOMAIN"/>
    <property type="match status" value="1"/>
</dbReference>
<sequence length="125" mass="14100">KLTMKAKMKGVIDAMKPTTQNQACMWSEPDIVGWLDKRGGKFKSWKKRFFVLQGSYLFYFENDFKVQAKSPLGVIPLDASTVNATTEESGDSSRKYIFSICLGKQFLGYSKRDTYVVAAPSHQAL</sequence>
<gene>
    <name evidence="2" type="ORF">GOP47_0020710</name>
</gene>
<feature type="non-terminal residue" evidence="2">
    <location>
        <position position="125"/>
    </location>
</feature>
<dbReference type="InterPro" id="IPR051707">
    <property type="entry name" value="PI-Interact_SigTrans_Reg"/>
</dbReference>
<dbReference type="Proteomes" id="UP000886520">
    <property type="component" value="Chromosome 20"/>
</dbReference>
<feature type="domain" description="PH" evidence="1">
    <location>
        <begin position="28"/>
        <end position="125"/>
    </location>
</feature>
<evidence type="ECO:0000259" key="1">
    <source>
        <dbReference type="PROSITE" id="PS50003"/>
    </source>
</evidence>
<dbReference type="PANTHER" id="PTHR14336">
    <property type="entry name" value="TANDEM PH DOMAIN CONTAINING PROTEIN"/>
    <property type="match status" value="1"/>
</dbReference>